<evidence type="ECO:0000256" key="1">
    <source>
        <dbReference type="SAM" id="SignalP"/>
    </source>
</evidence>
<evidence type="ECO:0000313" key="2">
    <source>
        <dbReference type="EMBL" id="JAW12821.1"/>
    </source>
</evidence>
<sequence>MMKQFLILVSALVLAQGLEVGEIPKYAIEKNAEVWLGSLMQEYFELNNLIEEVKQHQHTQKMSSLVLAERLAKVSPDCLQTDSPVPDVWDSDACNTLTQSVAKAVNLAHTIANWTYQAGAKICGKFLDALHCGNINLVKAVQCFVNDLKDLKELIAGYKPDLLTYKEEVVGLAKELRVEFKKCLAAQKQAQDVAEQVIVQAELCDDDRKLQKLH</sequence>
<accession>A0A224XXS4</accession>
<feature type="chain" id="PRO_5012217498" evidence="1">
    <location>
        <begin position="18"/>
        <end position="214"/>
    </location>
</feature>
<keyword evidence="1" id="KW-0732">Signal</keyword>
<name>A0A224XXS4_9HEMI</name>
<organism evidence="2">
    <name type="scientific">Panstrongylus lignarius</name>
    <dbReference type="NCBI Taxonomy" id="156445"/>
    <lineage>
        <taxon>Eukaryota</taxon>
        <taxon>Metazoa</taxon>
        <taxon>Ecdysozoa</taxon>
        <taxon>Arthropoda</taxon>
        <taxon>Hexapoda</taxon>
        <taxon>Insecta</taxon>
        <taxon>Pterygota</taxon>
        <taxon>Neoptera</taxon>
        <taxon>Paraneoptera</taxon>
        <taxon>Hemiptera</taxon>
        <taxon>Heteroptera</taxon>
        <taxon>Panheteroptera</taxon>
        <taxon>Cimicomorpha</taxon>
        <taxon>Reduviidae</taxon>
        <taxon>Triatominae</taxon>
        <taxon>Panstrongylus</taxon>
    </lineage>
</organism>
<reference evidence="2" key="1">
    <citation type="journal article" date="2018" name="PLoS Negl. Trop. Dis.">
        <title>An insight into the salivary gland and fat body transcriptome of Panstrongylus lignarius (Hemiptera: Heteroptera), the main vector of Chagas disease in Peru.</title>
        <authorList>
            <person name="Nevoa J.C."/>
            <person name="Mendes M.T."/>
            <person name="da Silva M.V."/>
            <person name="Soares S.C."/>
            <person name="Oliveira C.J.F."/>
            <person name="Ribeiro J.M.C."/>
        </authorList>
    </citation>
    <scope>NUCLEOTIDE SEQUENCE</scope>
</reference>
<dbReference type="EMBL" id="GFTR01003605">
    <property type="protein sequence ID" value="JAW12821.1"/>
    <property type="molecule type" value="Transcribed_RNA"/>
</dbReference>
<feature type="signal peptide" evidence="1">
    <location>
        <begin position="1"/>
        <end position="17"/>
    </location>
</feature>
<proteinExistence type="predicted"/>
<dbReference type="AlphaFoldDB" id="A0A224XXS4"/>
<protein>
    <submittedName>
        <fullName evidence="2">Putative secreted protein</fullName>
    </submittedName>
</protein>